<dbReference type="GO" id="GO:0016779">
    <property type="term" value="F:nucleotidyltransferase activity"/>
    <property type="evidence" value="ECO:0007669"/>
    <property type="project" value="UniProtKB-KW"/>
</dbReference>
<evidence type="ECO:0000256" key="9">
    <source>
        <dbReference type="HAMAP-Rule" id="MF_00151"/>
    </source>
</evidence>
<keyword evidence="4 9" id="KW-0547">Nucleotide-binding</keyword>
<feature type="binding site" evidence="9">
    <location>
        <position position="42"/>
    </location>
    <ligand>
        <name>substrate</name>
    </ligand>
</feature>
<sequence length="166" mass="18855">MKKIAIVPGSFDPITNGHLDIIKRSSKIFDEVIIAILVNPEKKYLFTTDERKKMIEKILDDMPNLKNVKVDSFSGLLVHYAKKVKSNIIVRGLRAVTDFEYEMQLTSMNKALDKNIETFYMMTTTKYSFISSSAVKGVSGFGADLTKFVPRIVAECLEKKIREVSH</sequence>
<feature type="domain" description="Cytidyltransferase-like" evidence="10">
    <location>
        <begin position="6"/>
        <end position="136"/>
    </location>
</feature>
<evidence type="ECO:0000256" key="4">
    <source>
        <dbReference type="ARBA" id="ARBA00022741"/>
    </source>
</evidence>
<evidence type="ECO:0000256" key="1">
    <source>
        <dbReference type="ARBA" id="ARBA00022490"/>
    </source>
</evidence>
<evidence type="ECO:0000256" key="8">
    <source>
        <dbReference type="ARBA" id="ARBA00029346"/>
    </source>
</evidence>
<comment type="cofactor">
    <cofactor evidence="9">
        <name>Mg(2+)</name>
        <dbReference type="ChEBI" id="CHEBI:18420"/>
    </cofactor>
</comment>
<reference evidence="11 12" key="1">
    <citation type="submission" date="2016-01" db="EMBL/GenBank/DDBJ databases">
        <authorList>
            <person name="Mitreva M."/>
            <person name="Pepin K.H."/>
            <person name="Mihindukulasuriya K.A."/>
            <person name="Fulton R."/>
            <person name="Fronick C."/>
            <person name="O'Laughlin M."/>
            <person name="Miner T."/>
            <person name="Herter B."/>
            <person name="Rosa B.A."/>
            <person name="Cordes M."/>
            <person name="Tomlinson C."/>
            <person name="Wollam A."/>
            <person name="Palsikar V.B."/>
            <person name="Mardis E.R."/>
            <person name="Wilson R.K."/>
        </authorList>
    </citation>
    <scope>NUCLEOTIDE SEQUENCE [LARGE SCALE GENOMIC DNA]</scope>
    <source>
        <strain evidence="11 12">KA00071</strain>
    </source>
</reference>
<organism evidence="11 12">
    <name type="scientific">Gemelliphila asaccharolytica</name>
    <dbReference type="NCBI Taxonomy" id="502393"/>
    <lineage>
        <taxon>Bacteria</taxon>
        <taxon>Bacillati</taxon>
        <taxon>Bacillota</taxon>
        <taxon>Bacilli</taxon>
        <taxon>Bacillales</taxon>
        <taxon>Gemellaceae</taxon>
        <taxon>Gemelliphila</taxon>
    </lineage>
</organism>
<evidence type="ECO:0000256" key="7">
    <source>
        <dbReference type="ARBA" id="ARBA00022993"/>
    </source>
</evidence>
<comment type="subcellular location">
    <subcellularLocation>
        <location evidence="9">Cytoplasm</location>
    </subcellularLocation>
</comment>
<proteinExistence type="inferred from homology"/>
<dbReference type="EMBL" id="LSDB01000023">
    <property type="protein sequence ID" value="KXB58027.1"/>
    <property type="molecule type" value="Genomic_DNA"/>
</dbReference>
<evidence type="ECO:0000256" key="6">
    <source>
        <dbReference type="ARBA" id="ARBA00022842"/>
    </source>
</evidence>
<dbReference type="CDD" id="cd02163">
    <property type="entry name" value="PPAT"/>
    <property type="match status" value="1"/>
</dbReference>
<dbReference type="PANTHER" id="PTHR21342">
    <property type="entry name" value="PHOSPHOPANTETHEINE ADENYLYLTRANSFERASE"/>
    <property type="match status" value="1"/>
</dbReference>
<feature type="site" description="Transition state stabilizer" evidence="9">
    <location>
        <position position="18"/>
    </location>
</feature>
<comment type="caution">
    <text evidence="11">The sequence shown here is derived from an EMBL/GenBank/DDBJ whole genome shotgun (WGS) entry which is preliminary data.</text>
</comment>
<feature type="binding site" evidence="9">
    <location>
        <position position="18"/>
    </location>
    <ligand>
        <name>ATP</name>
        <dbReference type="ChEBI" id="CHEBI:30616"/>
    </ligand>
</feature>
<dbReference type="NCBIfam" id="TIGR01510">
    <property type="entry name" value="coaD_prev_kdtB"/>
    <property type="match status" value="1"/>
</dbReference>
<gene>
    <name evidence="9" type="primary">coaD</name>
    <name evidence="11" type="ORF">HMPREF1871_00693</name>
</gene>
<keyword evidence="1 9" id="KW-0963">Cytoplasm</keyword>
<evidence type="ECO:0000313" key="12">
    <source>
        <dbReference type="Proteomes" id="UP000070467"/>
    </source>
</evidence>
<accession>A0ABR5TLU3</accession>
<dbReference type="EC" id="2.7.7.3" evidence="9"/>
<comment type="function">
    <text evidence="9">Reversibly transfers an adenylyl group from ATP to 4'-phosphopantetheine, yielding dephospho-CoA (dPCoA) and pyrophosphate.</text>
</comment>
<keyword evidence="5 9" id="KW-0067">ATP-binding</keyword>
<dbReference type="Proteomes" id="UP000070467">
    <property type="component" value="Unassembled WGS sequence"/>
</dbReference>
<evidence type="ECO:0000256" key="5">
    <source>
        <dbReference type="ARBA" id="ARBA00022840"/>
    </source>
</evidence>
<comment type="catalytic activity">
    <reaction evidence="8 9">
        <text>(R)-4'-phosphopantetheine + ATP + H(+) = 3'-dephospho-CoA + diphosphate</text>
        <dbReference type="Rhea" id="RHEA:19801"/>
        <dbReference type="ChEBI" id="CHEBI:15378"/>
        <dbReference type="ChEBI" id="CHEBI:30616"/>
        <dbReference type="ChEBI" id="CHEBI:33019"/>
        <dbReference type="ChEBI" id="CHEBI:57328"/>
        <dbReference type="ChEBI" id="CHEBI:61723"/>
        <dbReference type="EC" id="2.7.7.3"/>
    </reaction>
</comment>
<feature type="binding site" evidence="9">
    <location>
        <position position="102"/>
    </location>
    <ligand>
        <name>ATP</name>
        <dbReference type="ChEBI" id="CHEBI:30616"/>
    </ligand>
</feature>
<comment type="subunit">
    <text evidence="9">Homohexamer.</text>
</comment>
<dbReference type="InterPro" id="IPR004821">
    <property type="entry name" value="Cyt_trans-like"/>
</dbReference>
<dbReference type="NCBIfam" id="TIGR00125">
    <property type="entry name" value="cyt_tran_rel"/>
    <property type="match status" value="1"/>
</dbReference>
<evidence type="ECO:0000256" key="2">
    <source>
        <dbReference type="ARBA" id="ARBA00022679"/>
    </source>
</evidence>
<dbReference type="InterPro" id="IPR001980">
    <property type="entry name" value="PPAT"/>
</dbReference>
<dbReference type="Pfam" id="PF01467">
    <property type="entry name" value="CTP_transf_like"/>
    <property type="match status" value="1"/>
</dbReference>
<feature type="binding site" evidence="9">
    <location>
        <position position="77"/>
    </location>
    <ligand>
        <name>substrate</name>
    </ligand>
</feature>
<feature type="binding site" evidence="9">
    <location>
        <begin position="127"/>
        <end position="133"/>
    </location>
    <ligand>
        <name>ATP</name>
        <dbReference type="ChEBI" id="CHEBI:30616"/>
    </ligand>
</feature>
<keyword evidence="2 9" id="KW-0808">Transferase</keyword>
<feature type="binding site" evidence="9">
    <location>
        <position position="91"/>
    </location>
    <ligand>
        <name>substrate</name>
    </ligand>
</feature>
<feature type="binding site" evidence="9">
    <location>
        <begin position="92"/>
        <end position="94"/>
    </location>
    <ligand>
        <name>ATP</name>
        <dbReference type="ChEBI" id="CHEBI:30616"/>
    </ligand>
</feature>
<feature type="binding site" evidence="9">
    <location>
        <position position="10"/>
    </location>
    <ligand>
        <name>substrate</name>
    </ligand>
</feature>
<keyword evidence="7 9" id="KW-0173">Coenzyme A biosynthesis</keyword>
<keyword evidence="12" id="KW-1185">Reference proteome</keyword>
<dbReference type="Gene3D" id="3.40.50.620">
    <property type="entry name" value="HUPs"/>
    <property type="match status" value="1"/>
</dbReference>
<keyword evidence="6 9" id="KW-0460">Magnesium</keyword>
<comment type="similarity">
    <text evidence="9">Belongs to the bacterial CoaD family.</text>
</comment>
<dbReference type="InterPro" id="IPR014729">
    <property type="entry name" value="Rossmann-like_a/b/a_fold"/>
</dbReference>
<evidence type="ECO:0000313" key="11">
    <source>
        <dbReference type="EMBL" id="KXB58027.1"/>
    </source>
</evidence>
<evidence type="ECO:0000259" key="10">
    <source>
        <dbReference type="Pfam" id="PF01467"/>
    </source>
</evidence>
<dbReference type="PANTHER" id="PTHR21342:SF1">
    <property type="entry name" value="PHOSPHOPANTETHEINE ADENYLYLTRANSFERASE"/>
    <property type="match status" value="1"/>
</dbReference>
<feature type="binding site" evidence="9">
    <location>
        <begin position="10"/>
        <end position="11"/>
    </location>
    <ligand>
        <name>ATP</name>
        <dbReference type="ChEBI" id="CHEBI:30616"/>
    </ligand>
</feature>
<name>A0ABR5TLU3_9BACL</name>
<dbReference type="RefSeq" id="WP_066130061.1">
    <property type="nucleotide sequence ID" value="NZ_KQ959874.1"/>
</dbReference>
<keyword evidence="3 9" id="KW-0548">Nucleotidyltransferase</keyword>
<protein>
    <recommendedName>
        <fullName evidence="9">Phosphopantetheine adenylyltransferase</fullName>
        <ecNumber evidence="9">2.7.7.3</ecNumber>
    </recommendedName>
    <alternativeName>
        <fullName evidence="9">Dephospho-CoA pyrophosphorylase</fullName>
    </alternativeName>
    <alternativeName>
        <fullName evidence="9">Pantetheine-phosphate adenylyltransferase</fullName>
        <shortName evidence="9">PPAT</shortName>
    </alternativeName>
</protein>
<dbReference type="SUPFAM" id="SSF52374">
    <property type="entry name" value="Nucleotidylyl transferase"/>
    <property type="match status" value="1"/>
</dbReference>
<dbReference type="HAMAP" id="MF_00151">
    <property type="entry name" value="PPAT_bact"/>
    <property type="match status" value="1"/>
</dbReference>
<dbReference type="PRINTS" id="PR01020">
    <property type="entry name" value="LPSBIOSNTHSS"/>
</dbReference>
<comment type="pathway">
    <text evidence="9">Cofactor biosynthesis; coenzyme A biosynthesis; CoA from (R)-pantothenate: step 4/5.</text>
</comment>
<evidence type="ECO:0000256" key="3">
    <source>
        <dbReference type="ARBA" id="ARBA00022695"/>
    </source>
</evidence>